<dbReference type="AlphaFoldDB" id="A0AAV6P3J5"/>
<feature type="repeat" description="WD" evidence="3">
    <location>
        <begin position="551"/>
        <end position="574"/>
    </location>
</feature>
<dbReference type="PANTHER" id="PTHR14221:SF57">
    <property type="entry name" value="TRANSDUCIN_WD40 REPEAT-LIKE SUPERFAMILY PROTEIN"/>
    <property type="match status" value="1"/>
</dbReference>
<feature type="repeat" description="WD" evidence="3">
    <location>
        <begin position="406"/>
        <end position="448"/>
    </location>
</feature>
<keyword evidence="5" id="KW-1185">Reference proteome</keyword>
<dbReference type="InterPro" id="IPR001680">
    <property type="entry name" value="WD40_rpt"/>
</dbReference>
<evidence type="ECO:0000256" key="3">
    <source>
        <dbReference type="PROSITE-ProRule" id="PRU00221"/>
    </source>
</evidence>
<dbReference type="InterPro" id="IPR040324">
    <property type="entry name" value="WDR44/Dgr2"/>
</dbReference>
<comment type="caution">
    <text evidence="4">The sequence shown here is derived from an EMBL/GenBank/DDBJ whole genome shotgun (WGS) entry which is preliminary data.</text>
</comment>
<dbReference type="EMBL" id="JAGKQH010000002">
    <property type="protein sequence ID" value="KAG6605796.1"/>
    <property type="molecule type" value="Genomic_DNA"/>
</dbReference>
<keyword evidence="2" id="KW-0677">Repeat</keyword>
<dbReference type="PROSITE" id="PS50294">
    <property type="entry name" value="WD_REPEATS_REGION"/>
    <property type="match status" value="3"/>
</dbReference>
<feature type="non-terminal residue" evidence="4">
    <location>
        <position position="1"/>
    </location>
</feature>
<evidence type="ECO:0000313" key="5">
    <source>
        <dbReference type="Proteomes" id="UP000685013"/>
    </source>
</evidence>
<feature type="repeat" description="WD" evidence="3">
    <location>
        <begin position="366"/>
        <end position="406"/>
    </location>
</feature>
<dbReference type="PANTHER" id="PTHR14221">
    <property type="entry name" value="WD REPEAT DOMAIN 44"/>
    <property type="match status" value="1"/>
</dbReference>
<evidence type="ECO:0000256" key="1">
    <source>
        <dbReference type="ARBA" id="ARBA00022574"/>
    </source>
</evidence>
<sequence>MGSVSEDEECPFFDAPDINVPSISEANFDGIEAGFDSRPRFNNWVDGSLGYDVWNRSPMSVHERRSMFLKWMGMGLDRAPLANGNSLTVCRDWREGDGERWRDNSGAESSEFEDVFCSGRSSLSCWSNDDLEHSEMASKNSILYRDGGIHGECGRKIGDLKKSVRFALPERLEEASSSSPSFQQMMEMEAERANIPLSTERRVNKRWLKKLRSAACIFDKHGKSRLVVDGDLSTGSRVPRMKVRHCKKQLKELSAMYMGQDIQAHQGAVLTMKFSPSGRFLATGGDDGIVKLWQVIEDERSNESDIPEIDPSCIYFTVNHLSELKPLRSEKEKIANSMALKKTSESACIIFPPKIFRILERPLHEFHGHTGDILDLSWSKNNYLLSSSIDKTVRLWRLGSNDCLRVFSHSNYVTCVHFNPMDENYFISGSIDGKIRIWGIPSSQVVDWIDMREIVTAVSYHPNGRRGVVGSINGTCRIFRVIGDNNLELDAEICLSSKKKSPSKKITGFQYSANDSSRIMVSSADSRIRIVQGLHVVQKYKGPCNTGNQMSASFTSDGKHIISASGDSNVYLWNCSYKNESIFSPVKKIKSYEYFPSNGSIAVPWCGLRSNTDDERRFSGTRRSSSDTFPLSSPAFFSLRQELLESFPKGSATWPEEKLHTSSLLMKPSMMHKSRYKFLKLSCQNTSSSHAWGLVIVTAGWDGRIRSFHNYGLPVHGQFIETTTTKQASLWRNNFKSASGQGCCRGLEDLIPLAFSALTRSGKSRLVACIH</sequence>
<name>A0AAV6P3J5_9ROSI</name>
<accession>A0AAV6P3J5</accession>
<dbReference type="PROSITE" id="PS50082">
    <property type="entry name" value="WD_REPEATS_2"/>
    <property type="match status" value="4"/>
</dbReference>
<dbReference type="Pfam" id="PF00400">
    <property type="entry name" value="WD40"/>
    <property type="match status" value="5"/>
</dbReference>
<dbReference type="SMART" id="SM00320">
    <property type="entry name" value="WD40"/>
    <property type="match status" value="6"/>
</dbReference>
<protein>
    <submittedName>
        <fullName evidence="4">WD repeat-containing protein 44</fullName>
    </submittedName>
</protein>
<proteinExistence type="predicted"/>
<keyword evidence="1 3" id="KW-0853">WD repeat</keyword>
<organism evidence="4 5">
    <name type="scientific">Cucurbita argyrosperma subsp. sororia</name>
    <dbReference type="NCBI Taxonomy" id="37648"/>
    <lineage>
        <taxon>Eukaryota</taxon>
        <taxon>Viridiplantae</taxon>
        <taxon>Streptophyta</taxon>
        <taxon>Embryophyta</taxon>
        <taxon>Tracheophyta</taxon>
        <taxon>Spermatophyta</taxon>
        <taxon>Magnoliopsida</taxon>
        <taxon>eudicotyledons</taxon>
        <taxon>Gunneridae</taxon>
        <taxon>Pentapetalae</taxon>
        <taxon>rosids</taxon>
        <taxon>fabids</taxon>
        <taxon>Cucurbitales</taxon>
        <taxon>Cucurbitaceae</taxon>
        <taxon>Cucurbiteae</taxon>
        <taxon>Cucurbita</taxon>
    </lineage>
</organism>
<feature type="repeat" description="WD" evidence="3">
    <location>
        <begin position="262"/>
        <end position="303"/>
    </location>
</feature>
<reference evidence="4 5" key="1">
    <citation type="journal article" date="2021" name="Hortic Res">
        <title>The domestication of Cucurbita argyrosperma as revealed by the genome of its wild relative.</title>
        <authorList>
            <person name="Barrera-Redondo J."/>
            <person name="Sanchez-de la Vega G."/>
            <person name="Aguirre-Liguori J.A."/>
            <person name="Castellanos-Morales G."/>
            <person name="Gutierrez-Guerrero Y.T."/>
            <person name="Aguirre-Dugua X."/>
            <person name="Aguirre-Planter E."/>
            <person name="Tenaillon M.I."/>
            <person name="Lira-Saade R."/>
            <person name="Eguiarte L.E."/>
        </authorList>
    </citation>
    <scope>NUCLEOTIDE SEQUENCE [LARGE SCALE GENOMIC DNA]</scope>
    <source>
        <strain evidence="4">JBR-2021</strain>
    </source>
</reference>
<evidence type="ECO:0000313" key="4">
    <source>
        <dbReference type="EMBL" id="KAG6605796.1"/>
    </source>
</evidence>
<dbReference type="Proteomes" id="UP000685013">
    <property type="component" value="Chromosome 2"/>
</dbReference>
<evidence type="ECO:0000256" key="2">
    <source>
        <dbReference type="ARBA" id="ARBA00022737"/>
    </source>
</evidence>
<gene>
    <name evidence="4" type="primary">WDR44</name>
    <name evidence="4" type="ORF">SDJN03_03113</name>
</gene>